<keyword evidence="1" id="KW-1133">Transmembrane helix</keyword>
<dbReference type="EMBL" id="JXTC01000003">
    <property type="protein sequence ID" value="POO02987.1"/>
    <property type="molecule type" value="Genomic_DNA"/>
</dbReference>
<organism evidence="2 3">
    <name type="scientific">Trema orientale</name>
    <name type="common">Charcoal tree</name>
    <name type="synonym">Celtis orientalis</name>
    <dbReference type="NCBI Taxonomy" id="63057"/>
    <lineage>
        <taxon>Eukaryota</taxon>
        <taxon>Viridiplantae</taxon>
        <taxon>Streptophyta</taxon>
        <taxon>Embryophyta</taxon>
        <taxon>Tracheophyta</taxon>
        <taxon>Spermatophyta</taxon>
        <taxon>Magnoliopsida</taxon>
        <taxon>eudicotyledons</taxon>
        <taxon>Gunneridae</taxon>
        <taxon>Pentapetalae</taxon>
        <taxon>rosids</taxon>
        <taxon>fabids</taxon>
        <taxon>Rosales</taxon>
        <taxon>Cannabaceae</taxon>
        <taxon>Trema</taxon>
    </lineage>
</organism>
<protein>
    <submittedName>
        <fullName evidence="2">Uncharacterized protein</fullName>
    </submittedName>
</protein>
<keyword evidence="1" id="KW-0472">Membrane</keyword>
<sequence>MLSLNKRRYKIPEIQKLMKNSREPHQTLALMKISPPSTKVAQQRTNHVSHFLWNVFVNIHFVKGQKKDVTEQKIPCHLDDLMDIVIVKNEYLHPPIPCYCYGVKKQFHLVILSCSCGLGIHFYLVIPRC</sequence>
<comment type="caution">
    <text evidence="2">The sequence shown here is derived from an EMBL/GenBank/DDBJ whole genome shotgun (WGS) entry which is preliminary data.</text>
</comment>
<proteinExistence type="predicted"/>
<feature type="transmembrane region" description="Helical" evidence="1">
    <location>
        <begin position="107"/>
        <end position="126"/>
    </location>
</feature>
<evidence type="ECO:0000313" key="3">
    <source>
        <dbReference type="Proteomes" id="UP000237000"/>
    </source>
</evidence>
<dbReference type="InParanoid" id="A0A2P5FYZ5"/>
<evidence type="ECO:0000256" key="1">
    <source>
        <dbReference type="SAM" id="Phobius"/>
    </source>
</evidence>
<reference evidence="3" key="1">
    <citation type="submission" date="2016-06" db="EMBL/GenBank/DDBJ databases">
        <title>Parallel loss of symbiosis genes in relatives of nitrogen-fixing non-legume Parasponia.</title>
        <authorList>
            <person name="Van Velzen R."/>
            <person name="Holmer R."/>
            <person name="Bu F."/>
            <person name="Rutten L."/>
            <person name="Van Zeijl A."/>
            <person name="Liu W."/>
            <person name="Santuari L."/>
            <person name="Cao Q."/>
            <person name="Sharma T."/>
            <person name="Shen D."/>
            <person name="Roswanjaya Y."/>
            <person name="Wardhani T."/>
            <person name="Kalhor M.S."/>
            <person name="Jansen J."/>
            <person name="Van den Hoogen J."/>
            <person name="Gungor B."/>
            <person name="Hartog M."/>
            <person name="Hontelez J."/>
            <person name="Verver J."/>
            <person name="Yang W.-C."/>
            <person name="Schijlen E."/>
            <person name="Repin R."/>
            <person name="Schilthuizen M."/>
            <person name="Schranz E."/>
            <person name="Heidstra R."/>
            <person name="Miyata K."/>
            <person name="Fedorova E."/>
            <person name="Kohlen W."/>
            <person name="Bisseling T."/>
            <person name="Smit S."/>
            <person name="Geurts R."/>
        </authorList>
    </citation>
    <scope>NUCLEOTIDE SEQUENCE [LARGE SCALE GENOMIC DNA]</scope>
    <source>
        <strain evidence="3">cv. RG33-2</strain>
    </source>
</reference>
<name>A0A2P5FYZ5_TREOI</name>
<dbReference type="AlphaFoldDB" id="A0A2P5FYZ5"/>
<evidence type="ECO:0000313" key="2">
    <source>
        <dbReference type="EMBL" id="POO02987.1"/>
    </source>
</evidence>
<dbReference type="Proteomes" id="UP000237000">
    <property type="component" value="Unassembled WGS sequence"/>
</dbReference>
<gene>
    <name evidence="2" type="ORF">TorRG33x02_010480</name>
</gene>
<accession>A0A2P5FYZ5</accession>
<keyword evidence="3" id="KW-1185">Reference proteome</keyword>
<keyword evidence="1" id="KW-0812">Transmembrane</keyword>